<feature type="compositionally biased region" description="Basic and acidic residues" evidence="1">
    <location>
        <begin position="11"/>
        <end position="30"/>
    </location>
</feature>
<feature type="domain" description="Beta-lactamase class A catalytic" evidence="3">
    <location>
        <begin position="175"/>
        <end position="369"/>
    </location>
</feature>
<dbReference type="EMBL" id="ACKP02000050">
    <property type="protein sequence ID" value="EEX76244.1"/>
    <property type="molecule type" value="Genomic_DNA"/>
</dbReference>
<name>C9LY50_SELS3</name>
<evidence type="ECO:0000256" key="1">
    <source>
        <dbReference type="SAM" id="MobiDB-lite"/>
    </source>
</evidence>
<dbReference type="InterPro" id="IPR045155">
    <property type="entry name" value="Beta-lactam_cat"/>
</dbReference>
<dbReference type="EMBL" id="CP002637">
    <property type="protein sequence ID" value="AEB99272.1"/>
    <property type="molecule type" value="Genomic_DNA"/>
</dbReference>
<dbReference type="HOGENOM" id="CLU_699994_0_0_9"/>
<feature type="region of interest" description="Disordered" evidence="1">
    <location>
        <begin position="101"/>
        <end position="140"/>
    </location>
</feature>
<dbReference type="AlphaFoldDB" id="C9LY50"/>
<evidence type="ECO:0000313" key="5">
    <source>
        <dbReference type="EMBL" id="EEX76244.1"/>
    </source>
</evidence>
<evidence type="ECO:0000313" key="4">
    <source>
        <dbReference type="EMBL" id="AEB99272.1"/>
    </source>
</evidence>
<keyword evidence="2" id="KW-1133">Transmembrane helix</keyword>
<keyword evidence="2" id="KW-0472">Membrane</keyword>
<sequence>MVKKRTQKSGKAGERAELQRKLDRLHADKKTPKKSSPWLKKAMLCTALLILVQTALCLGVAEYMWQKQNPDKPSPFLVALLDGSDAAQKELQEHWQSLTSAVRAKQRGGEAEAAERSVQQDSSAAAKSAPPVPKLAERNSDQEALRADFSAILAPKSPDCSVFLLRPREEKEPLLYQSHAMQPASMIKLFILAYAMQQAKDGTLSLAEPLSITEANIVGGAGQLNWYDRGKQLTIEQLLERMITDSDNTATNILIDRLGIENIDGYIRQKGYADTRLQHKMMLSNQGRPNLSSVKDIGTLLSLIYRGECVDYEHDKKMLQILSRQKDKDCLPSALPAFLVANKTGEITGVYADGGIAWSDAGDLILVVMDENCRDRQETIALFQRIAQRAAASL</sequence>
<dbReference type="eggNOG" id="COG2367">
    <property type="taxonomic scope" value="Bacteria"/>
</dbReference>
<dbReference type="Gene3D" id="3.40.710.10">
    <property type="entry name" value="DD-peptidase/beta-lactamase superfamily"/>
    <property type="match status" value="1"/>
</dbReference>
<dbReference type="SUPFAM" id="SSF56601">
    <property type="entry name" value="beta-lactamase/transpeptidase-like"/>
    <property type="match status" value="1"/>
</dbReference>
<accession>C9LY50</accession>
<reference evidence="5 6" key="1">
    <citation type="submission" date="2009-09" db="EMBL/GenBank/DDBJ databases">
        <authorList>
            <person name="Weinstock G."/>
            <person name="Sodergren E."/>
            <person name="Clifton S."/>
            <person name="Fulton L."/>
            <person name="Fulton B."/>
            <person name="Courtney L."/>
            <person name="Fronick C."/>
            <person name="Harrison M."/>
            <person name="Strong C."/>
            <person name="Farmer C."/>
            <person name="Delahaunty K."/>
            <person name="Markovic C."/>
            <person name="Hall O."/>
            <person name="Minx P."/>
            <person name="Tomlinson C."/>
            <person name="Mitreva M."/>
            <person name="Nelson J."/>
            <person name="Hou S."/>
            <person name="Wollam A."/>
            <person name="Pepin K.H."/>
            <person name="Johnson M."/>
            <person name="Bhonagiri V."/>
            <person name="Nash W.E."/>
            <person name="Warren W."/>
            <person name="Chinwalla A."/>
            <person name="Mardis E.R."/>
            <person name="Wilson R.K."/>
        </authorList>
    </citation>
    <scope>NUCLEOTIDE SEQUENCE [LARGE SCALE GENOMIC DNA]</scope>
    <source>
        <strain evidence="5">ATCC 35185</strain>
        <strain evidence="6">ATCC 35185 / DSM 20758 / VPI D19B-28</strain>
    </source>
</reference>
<dbReference type="PANTHER" id="PTHR35333">
    <property type="entry name" value="BETA-LACTAMASE"/>
    <property type="match status" value="1"/>
</dbReference>
<feature type="compositionally biased region" description="Low complexity" evidence="1">
    <location>
        <begin position="117"/>
        <end position="129"/>
    </location>
</feature>
<gene>
    <name evidence="4" type="ordered locus">Selsp_0298</name>
    <name evidence="5" type="ORF">SELSPUOL_02409</name>
</gene>
<dbReference type="PANTHER" id="PTHR35333:SF3">
    <property type="entry name" value="BETA-LACTAMASE-TYPE TRANSPEPTIDASE FOLD CONTAINING PROTEIN"/>
    <property type="match status" value="1"/>
</dbReference>
<keyword evidence="7" id="KW-1185">Reference proteome</keyword>
<dbReference type="OrthoDB" id="9775096at2"/>
<evidence type="ECO:0000259" key="3">
    <source>
        <dbReference type="Pfam" id="PF13354"/>
    </source>
</evidence>
<feature type="transmembrane region" description="Helical" evidence="2">
    <location>
        <begin position="42"/>
        <end position="65"/>
    </location>
</feature>
<evidence type="ECO:0000256" key="2">
    <source>
        <dbReference type="SAM" id="Phobius"/>
    </source>
</evidence>
<dbReference type="GO" id="GO:0046677">
    <property type="term" value="P:response to antibiotic"/>
    <property type="evidence" value="ECO:0007669"/>
    <property type="project" value="InterPro"/>
</dbReference>
<dbReference type="Pfam" id="PF13354">
    <property type="entry name" value="Beta-lactamase2"/>
    <property type="match status" value="1"/>
</dbReference>
<protein>
    <recommendedName>
        <fullName evidence="3">Beta-lactamase class A catalytic domain-containing protein</fullName>
    </recommendedName>
</protein>
<feature type="region of interest" description="Disordered" evidence="1">
    <location>
        <begin position="1"/>
        <end position="36"/>
    </location>
</feature>
<organism evidence="5 6">
    <name type="scientific">Selenomonas sputigena (strain ATCC 35185 / DSM 20758 / CCUG 44933 / VPI D19B-28)</name>
    <dbReference type="NCBI Taxonomy" id="546271"/>
    <lineage>
        <taxon>Bacteria</taxon>
        <taxon>Bacillati</taxon>
        <taxon>Bacillota</taxon>
        <taxon>Negativicutes</taxon>
        <taxon>Selenomonadales</taxon>
        <taxon>Selenomonadaceae</taxon>
        <taxon>Selenomonas</taxon>
    </lineage>
</organism>
<reference evidence="4 7" key="2">
    <citation type="submission" date="2011-04" db="EMBL/GenBank/DDBJ databases">
        <title>The complete genome of Selenomonas sputigena DSM 20758.</title>
        <authorList>
            <consortium name="US DOE Joint Genome Institute (JGI-PGF)"/>
            <person name="Lucas S."/>
            <person name="Copeland A."/>
            <person name="Lapidus A."/>
            <person name="Bruce D."/>
            <person name="Goodwin L."/>
            <person name="Pitluck S."/>
            <person name="Peters L."/>
            <person name="Kyrpides N."/>
            <person name="Mavromatis K."/>
            <person name="Ivanova N."/>
            <person name="Ovchinnikova G."/>
            <person name="Teshima H."/>
            <person name="Detter J.C."/>
            <person name="Tapia R."/>
            <person name="Han C."/>
            <person name="Land M."/>
            <person name="Hauser L."/>
            <person name="Markowitz V."/>
            <person name="Cheng J.-F."/>
            <person name="Hugenholtz P."/>
            <person name="Woyke T."/>
            <person name="Wu D."/>
            <person name="Gronow S."/>
            <person name="Wellnitz S."/>
            <person name="Schneider S."/>
            <person name="Klenk H.-P."/>
            <person name="Eisen J.A."/>
        </authorList>
    </citation>
    <scope>NUCLEOTIDE SEQUENCE [LARGE SCALE GENOMIC DNA]</scope>
    <source>
        <strain evidence="4">ATCC 35185</strain>
        <strain evidence="7">ATCC 35185 / DSM 20758 / VPI D19B-28</strain>
    </source>
</reference>
<proteinExistence type="predicted"/>
<dbReference type="KEGG" id="ssg:Selsp_0298"/>
<dbReference type="Proteomes" id="UP000003505">
    <property type="component" value="Unassembled WGS sequence"/>
</dbReference>
<dbReference type="RefSeq" id="WP_006193773.1">
    <property type="nucleotide sequence ID" value="NC_015437.1"/>
</dbReference>
<dbReference type="GO" id="GO:0008800">
    <property type="term" value="F:beta-lactamase activity"/>
    <property type="evidence" value="ECO:0007669"/>
    <property type="project" value="InterPro"/>
</dbReference>
<keyword evidence="2" id="KW-0812">Transmembrane</keyword>
<dbReference type="InterPro" id="IPR012338">
    <property type="entry name" value="Beta-lactam/transpept-like"/>
</dbReference>
<dbReference type="GO" id="GO:0030655">
    <property type="term" value="P:beta-lactam antibiotic catabolic process"/>
    <property type="evidence" value="ECO:0007669"/>
    <property type="project" value="InterPro"/>
</dbReference>
<dbReference type="Proteomes" id="UP000011124">
    <property type="component" value="Chromosome"/>
</dbReference>
<dbReference type="InterPro" id="IPR000871">
    <property type="entry name" value="Beta-lactam_class-A"/>
</dbReference>
<dbReference type="STRING" id="546271.Selsp_0298"/>
<evidence type="ECO:0000313" key="6">
    <source>
        <dbReference type="Proteomes" id="UP000003505"/>
    </source>
</evidence>
<evidence type="ECO:0000313" key="7">
    <source>
        <dbReference type="Proteomes" id="UP000011124"/>
    </source>
</evidence>